<evidence type="ECO:0000313" key="2">
    <source>
        <dbReference type="EMBL" id="MBW0480409.1"/>
    </source>
</evidence>
<evidence type="ECO:0000256" key="1">
    <source>
        <dbReference type="SAM" id="MobiDB-lite"/>
    </source>
</evidence>
<comment type="caution">
    <text evidence="2">The sequence shown here is derived from an EMBL/GenBank/DDBJ whole genome shotgun (WGS) entry which is preliminary data.</text>
</comment>
<dbReference type="Proteomes" id="UP000765509">
    <property type="component" value="Unassembled WGS sequence"/>
</dbReference>
<accession>A0A9Q3CAR5</accession>
<name>A0A9Q3CAR5_9BASI</name>
<sequence length="150" mass="17629">MDTYFHSESQRTTKLCLHTRDLGIPRNQPEERTGLLIYRRSGFGQHGEWKDTEENNYHTPIHQPIQQRPQIRGLDRHGSSTSAPTTLQRPVPVEDGTKEVQPGFTMGRTRGKIPEDMSQRDVFQRAYGNYQRLEYQQEIQTFERDRSQNQ</sequence>
<keyword evidence="3" id="KW-1185">Reference proteome</keyword>
<feature type="compositionally biased region" description="Polar residues" evidence="1">
    <location>
        <begin position="79"/>
        <end position="88"/>
    </location>
</feature>
<evidence type="ECO:0000313" key="3">
    <source>
        <dbReference type="Proteomes" id="UP000765509"/>
    </source>
</evidence>
<protein>
    <submittedName>
        <fullName evidence="2">Uncharacterized protein</fullName>
    </submittedName>
</protein>
<feature type="compositionally biased region" description="Low complexity" evidence="1">
    <location>
        <begin position="63"/>
        <end position="72"/>
    </location>
</feature>
<proteinExistence type="predicted"/>
<dbReference type="AlphaFoldDB" id="A0A9Q3CAR5"/>
<organism evidence="2 3">
    <name type="scientific">Austropuccinia psidii MF-1</name>
    <dbReference type="NCBI Taxonomy" id="1389203"/>
    <lineage>
        <taxon>Eukaryota</taxon>
        <taxon>Fungi</taxon>
        <taxon>Dikarya</taxon>
        <taxon>Basidiomycota</taxon>
        <taxon>Pucciniomycotina</taxon>
        <taxon>Pucciniomycetes</taxon>
        <taxon>Pucciniales</taxon>
        <taxon>Sphaerophragmiaceae</taxon>
        <taxon>Austropuccinia</taxon>
    </lineage>
</organism>
<reference evidence="2" key="1">
    <citation type="submission" date="2021-03" db="EMBL/GenBank/DDBJ databases">
        <title>Draft genome sequence of rust myrtle Austropuccinia psidii MF-1, a brazilian biotype.</title>
        <authorList>
            <person name="Quecine M.C."/>
            <person name="Pachon D.M.R."/>
            <person name="Bonatelli M.L."/>
            <person name="Correr F.H."/>
            <person name="Franceschini L.M."/>
            <person name="Leite T.F."/>
            <person name="Margarido G.R.A."/>
            <person name="Almeida C.A."/>
            <person name="Ferrarezi J.A."/>
            <person name="Labate C.A."/>
        </authorList>
    </citation>
    <scope>NUCLEOTIDE SEQUENCE</scope>
    <source>
        <strain evidence="2">MF-1</strain>
    </source>
</reference>
<dbReference type="EMBL" id="AVOT02005960">
    <property type="protein sequence ID" value="MBW0480409.1"/>
    <property type="molecule type" value="Genomic_DNA"/>
</dbReference>
<feature type="region of interest" description="Disordered" evidence="1">
    <location>
        <begin position="61"/>
        <end position="119"/>
    </location>
</feature>
<gene>
    <name evidence="2" type="ORF">O181_020124</name>
</gene>